<feature type="transmembrane region" description="Helical" evidence="8">
    <location>
        <begin position="279"/>
        <end position="306"/>
    </location>
</feature>
<comment type="subcellular location">
    <subcellularLocation>
        <location evidence="1">Cell membrane</location>
        <topology evidence="1">Multi-pass membrane protein</topology>
    </subcellularLocation>
</comment>
<evidence type="ECO:0000256" key="5">
    <source>
        <dbReference type="ARBA" id="ARBA00022692"/>
    </source>
</evidence>
<dbReference type="InterPro" id="IPR000802">
    <property type="entry name" value="Arsenical_pump_ArsB"/>
</dbReference>
<dbReference type="Pfam" id="PF03600">
    <property type="entry name" value="CitMHS"/>
    <property type="match status" value="1"/>
</dbReference>
<evidence type="ECO:0000256" key="1">
    <source>
        <dbReference type="ARBA" id="ARBA00004651"/>
    </source>
</evidence>
<feature type="transmembrane region" description="Helical" evidence="8">
    <location>
        <begin position="397"/>
        <end position="419"/>
    </location>
</feature>
<keyword evidence="3" id="KW-0813">Transport</keyword>
<protein>
    <recommendedName>
        <fullName evidence="9">Citrate transporter-like domain-containing protein</fullName>
    </recommendedName>
</protein>
<feature type="transmembrane region" description="Helical" evidence="8">
    <location>
        <begin position="57"/>
        <end position="82"/>
    </location>
</feature>
<evidence type="ECO:0000259" key="9">
    <source>
        <dbReference type="Pfam" id="PF03600"/>
    </source>
</evidence>
<keyword evidence="5 8" id="KW-0812">Transmembrane</keyword>
<feature type="transmembrane region" description="Helical" evidence="8">
    <location>
        <begin position="28"/>
        <end position="45"/>
    </location>
</feature>
<comment type="caution">
    <text evidence="10">The sequence shown here is derived from an EMBL/GenBank/DDBJ whole genome shotgun (WGS) entry which is preliminary data.</text>
</comment>
<reference evidence="10 11" key="1">
    <citation type="submission" date="2019-02" db="EMBL/GenBank/DDBJ databases">
        <title>Peptostreptococcaceae bacterium ZHW00191 nov., a new bacterium isolated from the human gut.</title>
        <authorList>
            <person name="Zhou H.-W."/>
            <person name="Chen X.-J."/>
        </authorList>
    </citation>
    <scope>NUCLEOTIDE SEQUENCE [LARGE SCALE GENOMIC DNA]</scope>
    <source>
        <strain evidence="10 11">ZHW00191</strain>
    </source>
</reference>
<keyword evidence="6 8" id="KW-1133">Transmembrane helix</keyword>
<dbReference type="InterPro" id="IPR004680">
    <property type="entry name" value="Cit_transptr-like_dom"/>
</dbReference>
<dbReference type="RefSeq" id="WP_142535352.1">
    <property type="nucleotide sequence ID" value="NZ_SGJB01000003.1"/>
</dbReference>
<dbReference type="PANTHER" id="PTHR43568">
    <property type="entry name" value="P PROTEIN"/>
    <property type="match status" value="1"/>
</dbReference>
<feature type="transmembrane region" description="Helical" evidence="8">
    <location>
        <begin position="318"/>
        <end position="345"/>
    </location>
</feature>
<dbReference type="EMBL" id="SGJB01000003">
    <property type="protein sequence ID" value="TQQ85300.1"/>
    <property type="molecule type" value="Genomic_DNA"/>
</dbReference>
<evidence type="ECO:0000256" key="2">
    <source>
        <dbReference type="ARBA" id="ARBA00009843"/>
    </source>
</evidence>
<keyword evidence="7 8" id="KW-0472">Membrane</keyword>
<evidence type="ECO:0000313" key="11">
    <source>
        <dbReference type="Proteomes" id="UP000317863"/>
    </source>
</evidence>
<feature type="transmembrane region" description="Helical" evidence="8">
    <location>
        <begin position="357"/>
        <end position="385"/>
    </location>
</feature>
<dbReference type="InterPro" id="IPR051475">
    <property type="entry name" value="Diverse_Ion_Transporter"/>
</dbReference>
<dbReference type="CDD" id="cd01116">
    <property type="entry name" value="P_permease"/>
    <property type="match status" value="1"/>
</dbReference>
<dbReference type="GO" id="GO:0015105">
    <property type="term" value="F:arsenite transmembrane transporter activity"/>
    <property type="evidence" value="ECO:0007669"/>
    <property type="project" value="InterPro"/>
</dbReference>
<dbReference type="PRINTS" id="PR00758">
    <property type="entry name" value="ARSENICPUMP"/>
</dbReference>
<keyword evidence="4" id="KW-1003">Cell membrane</keyword>
<dbReference type="GO" id="GO:0005886">
    <property type="term" value="C:plasma membrane"/>
    <property type="evidence" value="ECO:0007669"/>
    <property type="project" value="UniProtKB-SubCell"/>
</dbReference>
<evidence type="ECO:0000313" key="10">
    <source>
        <dbReference type="EMBL" id="TQQ85300.1"/>
    </source>
</evidence>
<comment type="similarity">
    <text evidence="2">Belongs to the CitM (TC 2.A.11) transporter family.</text>
</comment>
<organism evidence="10 11">
    <name type="scientific">Peptacetobacter hominis</name>
    <dbReference type="NCBI Taxonomy" id="2743610"/>
    <lineage>
        <taxon>Bacteria</taxon>
        <taxon>Bacillati</taxon>
        <taxon>Bacillota</taxon>
        <taxon>Clostridia</taxon>
        <taxon>Peptostreptococcales</taxon>
        <taxon>Peptostreptococcaceae</taxon>
        <taxon>Peptacetobacter</taxon>
    </lineage>
</organism>
<sequence>MDFQQILSILIFLVVMAAIISEKVNRTVAALAGAILMIVSNILTVDKGLEHVDFNTIGVLIGMMLFVSVVKNSGLFEYIAIWTAKKTKGDPWKIMVYFMIVTALLSAVLDNVTTVLLIGPMTIVVTQLLGVNPIPFLMTQILASNIGGTSTLIGDPPNIMIGSAAGLSFMDFVIHLGPVVVVILLVTILAFRFIYGKNMSVSDEARESIMKLDEKKSIQDKSLLKKSIVLIFLTLFGFVFHSSLGIESCVVALTSAVIMLFIGKQDIDEIFASIEWSTIFFFVGLFIVVGGLVESGVISMLAELIIGATEGHMVATMMIILWLSAIISSFLDNIPFVATLIPLILTMQSQGIDVTPLWWATSLGACLGGNGSLIGASANVVLAGVSAKHGHPITFKYFLKIGFPLMIVSILISTAYLLIVF</sequence>
<evidence type="ECO:0000256" key="6">
    <source>
        <dbReference type="ARBA" id="ARBA00022989"/>
    </source>
</evidence>
<evidence type="ECO:0000256" key="8">
    <source>
        <dbReference type="SAM" id="Phobius"/>
    </source>
</evidence>
<keyword evidence="11" id="KW-1185">Reference proteome</keyword>
<evidence type="ECO:0000256" key="4">
    <source>
        <dbReference type="ARBA" id="ARBA00022475"/>
    </source>
</evidence>
<accession>A0A544QX95</accession>
<gene>
    <name evidence="10" type="ORF">EXD82_02575</name>
</gene>
<dbReference type="AlphaFoldDB" id="A0A544QX95"/>
<name>A0A544QX95_9FIRM</name>
<feature type="transmembrane region" description="Helical" evidence="8">
    <location>
        <begin position="228"/>
        <end position="259"/>
    </location>
</feature>
<evidence type="ECO:0000256" key="7">
    <source>
        <dbReference type="ARBA" id="ARBA00023136"/>
    </source>
</evidence>
<dbReference type="Proteomes" id="UP000317863">
    <property type="component" value="Unassembled WGS sequence"/>
</dbReference>
<dbReference type="OrthoDB" id="9765532at2"/>
<feature type="transmembrane region" description="Helical" evidence="8">
    <location>
        <begin position="94"/>
        <end position="118"/>
    </location>
</feature>
<dbReference type="PANTHER" id="PTHR43568:SF1">
    <property type="entry name" value="P PROTEIN"/>
    <property type="match status" value="1"/>
</dbReference>
<proteinExistence type="inferred from homology"/>
<evidence type="ECO:0000256" key="3">
    <source>
        <dbReference type="ARBA" id="ARBA00022448"/>
    </source>
</evidence>
<feature type="domain" description="Citrate transporter-like" evidence="9">
    <location>
        <begin position="17"/>
        <end position="364"/>
    </location>
</feature>
<feature type="transmembrane region" description="Helical" evidence="8">
    <location>
        <begin position="172"/>
        <end position="195"/>
    </location>
</feature>
<feature type="transmembrane region" description="Helical" evidence="8">
    <location>
        <begin position="6"/>
        <end position="21"/>
    </location>
</feature>